<evidence type="ECO:0000313" key="1">
    <source>
        <dbReference type="EMBL" id="CAA9311078.1"/>
    </source>
</evidence>
<proteinExistence type="predicted"/>
<protein>
    <submittedName>
        <fullName evidence="1">Uncharacterized protein</fullName>
    </submittedName>
</protein>
<dbReference type="EMBL" id="CADCTY010000319">
    <property type="protein sequence ID" value="CAA9311078.1"/>
    <property type="molecule type" value="Genomic_DNA"/>
</dbReference>
<dbReference type="AlphaFoldDB" id="A0A6J4KP14"/>
<sequence>CTSPLTNGCFLRRQRLSAMTSLPKRDKKEVLCS</sequence>
<name>A0A6J4KP14_9CYAN</name>
<accession>A0A6J4KP14</accession>
<feature type="non-terminal residue" evidence="1">
    <location>
        <position position="33"/>
    </location>
</feature>
<organism evidence="1">
    <name type="scientific">uncultured Leptolyngbya sp</name>
    <dbReference type="NCBI Taxonomy" id="332963"/>
    <lineage>
        <taxon>Bacteria</taxon>
        <taxon>Bacillati</taxon>
        <taxon>Cyanobacteriota</taxon>
        <taxon>Cyanophyceae</taxon>
        <taxon>Leptolyngbyales</taxon>
        <taxon>Leptolyngbyaceae</taxon>
        <taxon>Leptolyngbya group</taxon>
        <taxon>Leptolyngbya</taxon>
        <taxon>environmental samples</taxon>
    </lineage>
</organism>
<reference evidence="1" key="1">
    <citation type="submission" date="2020-02" db="EMBL/GenBank/DDBJ databases">
        <authorList>
            <person name="Meier V. D."/>
        </authorList>
    </citation>
    <scope>NUCLEOTIDE SEQUENCE</scope>
    <source>
        <strain evidence="1">AVDCRST_MAG94</strain>
    </source>
</reference>
<feature type="non-terminal residue" evidence="1">
    <location>
        <position position="1"/>
    </location>
</feature>
<gene>
    <name evidence="1" type="ORF">AVDCRST_MAG94-951</name>
</gene>